<evidence type="ECO:0000313" key="2">
    <source>
        <dbReference type="Proteomes" id="UP000001822"/>
    </source>
</evidence>
<dbReference type="Proteomes" id="UP000001822">
    <property type="component" value="Chromosome"/>
</dbReference>
<sequence>MLQMRSLMVSCQPIVSTMGTSYFPWLKHGLETFSKHHSFKLSDHVFHYNKMVKTITRLYIRLHSPIKCHNRFNGFYIFLLQMRSLTFHANPLFQPWEHHISHG</sequence>
<dbReference type="EMBL" id="CP000383">
    <property type="protein sequence ID" value="ABG59609.1"/>
    <property type="molecule type" value="Genomic_DNA"/>
</dbReference>
<evidence type="ECO:0000313" key="1">
    <source>
        <dbReference type="EMBL" id="ABG59609.1"/>
    </source>
</evidence>
<keyword evidence="2" id="KW-1185">Reference proteome</keyword>
<protein>
    <submittedName>
        <fullName evidence="1">Uncharacterized protein</fullName>
    </submittedName>
</protein>
<reference evidence="1 2" key="1">
    <citation type="journal article" date="2007" name="Appl. Environ. Microbiol.">
        <title>Genome sequence of the cellulolytic gliding bacterium Cytophaga hutchinsonii.</title>
        <authorList>
            <person name="Xie G."/>
            <person name="Bruce D.C."/>
            <person name="Challacombe J.F."/>
            <person name="Chertkov O."/>
            <person name="Detter J.C."/>
            <person name="Gilna P."/>
            <person name="Han C.S."/>
            <person name="Lucas S."/>
            <person name="Misra M."/>
            <person name="Myers G.L."/>
            <person name="Richardson P."/>
            <person name="Tapia R."/>
            <person name="Thayer N."/>
            <person name="Thompson L.S."/>
            <person name="Brettin T.S."/>
            <person name="Henrissat B."/>
            <person name="Wilson D.B."/>
            <person name="McBride M.J."/>
        </authorList>
    </citation>
    <scope>NUCLEOTIDE SEQUENCE [LARGE SCALE GENOMIC DNA]</scope>
    <source>
        <strain evidence="2">ATCC 33406 / DSM 1761 / CIP 103989 / NBRC 15051 / NCIMB 9469 / D465</strain>
    </source>
</reference>
<proteinExistence type="predicted"/>
<dbReference type="AlphaFoldDB" id="A0A6N4STA9"/>
<accession>A0A6N4STA9</accession>
<gene>
    <name evidence="1" type="ordered locus">CHU_2351</name>
</gene>
<name>A0A6N4STA9_CYTH3</name>
<organism evidence="1 2">
    <name type="scientific">Cytophaga hutchinsonii (strain ATCC 33406 / DSM 1761 / CIP 103989 / NBRC 15051 / NCIMB 9469 / D465)</name>
    <dbReference type="NCBI Taxonomy" id="269798"/>
    <lineage>
        <taxon>Bacteria</taxon>
        <taxon>Pseudomonadati</taxon>
        <taxon>Bacteroidota</taxon>
        <taxon>Cytophagia</taxon>
        <taxon>Cytophagales</taxon>
        <taxon>Cytophagaceae</taxon>
        <taxon>Cytophaga</taxon>
    </lineage>
</organism>
<dbReference type="KEGG" id="chu:CHU_2351"/>